<organism evidence="1">
    <name type="scientific">uncultured Caudovirales phage</name>
    <dbReference type="NCBI Taxonomy" id="2100421"/>
    <lineage>
        <taxon>Viruses</taxon>
        <taxon>Duplodnaviria</taxon>
        <taxon>Heunggongvirae</taxon>
        <taxon>Uroviricota</taxon>
        <taxon>Caudoviricetes</taxon>
        <taxon>Peduoviridae</taxon>
        <taxon>Maltschvirus</taxon>
        <taxon>Maltschvirus maltsch</taxon>
    </lineage>
</organism>
<proteinExistence type="predicted"/>
<protein>
    <submittedName>
        <fullName evidence="1">Uncharacterized protein</fullName>
    </submittedName>
</protein>
<sequence>MARYAYKDVVYRADFQALCEGFEAKYGRELDPDPNYDGDYWGVAADLLDAKDAEIEALRGQVAEIKGCVPAMVEPLHAGEPLPRFGIRWNGPTEPLCVPMDDGYWTPWHYAEAKLADCQAVIRDRGHDADCPVTQCCKVCGMPKLWTAHRPMFDDYPEHHEFQAGPCSDACGHDRTTEEKA</sequence>
<gene>
    <name evidence="1" type="ORF">UFOVP1165_35</name>
</gene>
<accession>A0A6J5QWJ5</accession>
<name>A0A6J5QWJ5_9CAUD</name>
<reference evidence="1" key="1">
    <citation type="submission" date="2020-05" db="EMBL/GenBank/DDBJ databases">
        <authorList>
            <person name="Chiriac C."/>
            <person name="Salcher M."/>
            <person name="Ghai R."/>
            <person name="Kavagutti S V."/>
        </authorList>
    </citation>
    <scope>NUCLEOTIDE SEQUENCE</scope>
</reference>
<evidence type="ECO:0000313" key="1">
    <source>
        <dbReference type="EMBL" id="CAB4188142.1"/>
    </source>
</evidence>
<dbReference type="EMBL" id="LR797120">
    <property type="protein sequence ID" value="CAB4188142.1"/>
    <property type="molecule type" value="Genomic_DNA"/>
</dbReference>